<protein>
    <submittedName>
        <fullName evidence="2">ATP/GTP-binding protein</fullName>
    </submittedName>
</protein>
<dbReference type="Proteomes" id="UP000049578">
    <property type="component" value="Unassembled WGS sequence"/>
</dbReference>
<dbReference type="InterPro" id="IPR051396">
    <property type="entry name" value="Bact_Antivir_Def_Nuclease"/>
</dbReference>
<evidence type="ECO:0000313" key="2">
    <source>
        <dbReference type="EMBL" id="KPJ23259.1"/>
    </source>
</evidence>
<dbReference type="PANTHER" id="PTHR43581">
    <property type="entry name" value="ATP/GTP PHOSPHATASE"/>
    <property type="match status" value="1"/>
</dbReference>
<dbReference type="InterPro" id="IPR003959">
    <property type="entry name" value="ATPase_AAA_core"/>
</dbReference>
<sequence>MKELLKRLNATKKKNHNNKSGLKSIKIEGLFGKYDYSLDFRNDIAIWISENGVGKTTILTIIVAILTGDARTLYDINFKKISVNISNNNYIIDKQKPTSSFKDKDSIEYINRHMMYLLEDLDRYLPRNFSLKIRNEIIHNRYIDPSMLDEIISRLPYDERFNNDRLDQIIHKIKDLQYSDLYDEIYRIKDILREEIVFYPTYRRVEVGFEKVFSTNPKKYVNRELTTKYMGFGMSDVKNRIRNLLEKLRKDANAAYIEMNANIISELLADRIGNYIDDFGNIDMHKVDVVIKRIGEERIDNIDKLRPFLTSKKFNENNSNIEFLIYYLQKLVNIYNSQEAIDKKLSKFAQVCSKYLSGKKIEYDETMLTMNVFDNDGLKIDFDDLSSGEKQIVSIFSKVYLDVTSPCIFIIDEPEISLSIEWQKEFLKDIYDSEKIALLIATTHSPFIFKNEYLEYVTELEMYKEKYNVKKR</sequence>
<dbReference type="GO" id="GO:0005524">
    <property type="term" value="F:ATP binding"/>
    <property type="evidence" value="ECO:0007669"/>
    <property type="project" value="InterPro"/>
</dbReference>
<evidence type="ECO:0000313" key="3">
    <source>
        <dbReference type="Proteomes" id="UP000049578"/>
    </source>
</evidence>
<dbReference type="PANTHER" id="PTHR43581:SF2">
    <property type="entry name" value="EXCINUCLEASE ATPASE SUBUNIT"/>
    <property type="match status" value="1"/>
</dbReference>
<dbReference type="AlphaFoldDB" id="A0A0N8FXI9"/>
<feature type="domain" description="ATPase AAA-type core" evidence="1">
    <location>
        <begin position="349"/>
        <end position="448"/>
    </location>
</feature>
<dbReference type="PATRIC" id="fig|119224.3.peg.875"/>
<dbReference type="SUPFAM" id="SSF52540">
    <property type="entry name" value="P-loop containing nucleoside triphosphate hydrolases"/>
    <property type="match status" value="1"/>
</dbReference>
<dbReference type="Gene3D" id="3.40.50.300">
    <property type="entry name" value="P-loop containing nucleotide triphosphate hydrolases"/>
    <property type="match status" value="2"/>
</dbReference>
<keyword evidence="3" id="KW-1185">Reference proteome</keyword>
<accession>A0A0N8FXI9</accession>
<organism evidence="2 3">
    <name type="scientific">Streptococcus phocae</name>
    <dbReference type="NCBI Taxonomy" id="119224"/>
    <lineage>
        <taxon>Bacteria</taxon>
        <taxon>Bacillati</taxon>
        <taxon>Bacillota</taxon>
        <taxon>Bacilli</taxon>
        <taxon>Lactobacillales</taxon>
        <taxon>Streptococcaceae</taxon>
        <taxon>Streptococcus</taxon>
    </lineage>
</organism>
<comment type="caution">
    <text evidence="2">The sequence shown here is derived from an EMBL/GenBank/DDBJ whole genome shotgun (WGS) entry which is preliminary data.</text>
</comment>
<gene>
    <name evidence="2" type="ORF">AKK44_00730</name>
</gene>
<dbReference type="InterPro" id="IPR027417">
    <property type="entry name" value="P-loop_NTPase"/>
</dbReference>
<dbReference type="Pfam" id="PF13304">
    <property type="entry name" value="AAA_21"/>
    <property type="match status" value="1"/>
</dbReference>
<name>A0A0N8FXI9_9STRE</name>
<proteinExistence type="predicted"/>
<evidence type="ECO:0000259" key="1">
    <source>
        <dbReference type="Pfam" id="PF13304"/>
    </source>
</evidence>
<dbReference type="EMBL" id="LHQM01000003">
    <property type="protein sequence ID" value="KPJ23259.1"/>
    <property type="molecule type" value="Genomic_DNA"/>
</dbReference>
<reference evidence="2 3" key="1">
    <citation type="submission" date="2015-08" db="EMBL/GenBank/DDBJ databases">
        <title>Genome sequence of Streptococcus phocae subsp. phocae ATCC 51973T isolated from liver specimen obtained from seal.</title>
        <authorList>
            <person name="Avendano-Herrera R."/>
        </authorList>
    </citation>
    <scope>NUCLEOTIDE SEQUENCE [LARGE SCALE GENOMIC DNA]</scope>
    <source>
        <strain evidence="2 3">ATCC 51973</strain>
    </source>
</reference>
<dbReference type="GO" id="GO:0016887">
    <property type="term" value="F:ATP hydrolysis activity"/>
    <property type="evidence" value="ECO:0007669"/>
    <property type="project" value="InterPro"/>
</dbReference>